<dbReference type="PRINTS" id="PR01607">
    <property type="entry name" value="APYRASEFAMLY"/>
</dbReference>
<comment type="caution">
    <text evidence="14">The sequence shown here is derived from an EMBL/GenBank/DDBJ whole genome shotgun (WGS) entry which is preliminary data.</text>
</comment>
<evidence type="ECO:0000259" key="12">
    <source>
        <dbReference type="Pfam" id="PF00149"/>
    </source>
</evidence>
<dbReference type="EMBL" id="BMQW01000001">
    <property type="protein sequence ID" value="GGP73332.1"/>
    <property type="molecule type" value="Genomic_DNA"/>
</dbReference>
<gene>
    <name evidence="14" type="primary">cpdB</name>
    <name evidence="14" type="ORF">GCM10009410_01120</name>
</gene>
<keyword evidence="10" id="KW-0511">Multifunctional enzyme</keyword>
<dbReference type="PANTHER" id="PTHR11575:SF6">
    <property type="entry name" value="2',3'-CYCLIC-NUCLEOTIDE 2'-PHOSPHODIESTERASE_3'-NUCLEOTIDASE"/>
    <property type="match status" value="1"/>
</dbReference>
<dbReference type="SUPFAM" id="SSF56300">
    <property type="entry name" value="Metallo-dependent phosphatases"/>
    <property type="match status" value="1"/>
</dbReference>
<keyword evidence="9 11" id="KW-0378">Hydrolase</keyword>
<dbReference type="InterPro" id="IPR008334">
    <property type="entry name" value="5'-Nucleotdase_C"/>
</dbReference>
<keyword evidence="6" id="KW-0479">Metal-binding</keyword>
<comment type="subcellular location">
    <subcellularLocation>
        <location evidence="4">Cell envelope</location>
    </subcellularLocation>
</comment>
<dbReference type="NCBIfam" id="NF006938">
    <property type="entry name" value="PRK09420.1"/>
    <property type="match status" value="1"/>
</dbReference>
<name>A0ABQ2QCW5_9GAMM</name>
<keyword evidence="15" id="KW-1185">Reference proteome</keyword>
<accession>A0ABQ2QCW5</accession>
<evidence type="ECO:0000256" key="4">
    <source>
        <dbReference type="ARBA" id="ARBA00004196"/>
    </source>
</evidence>
<evidence type="ECO:0000256" key="3">
    <source>
        <dbReference type="ARBA" id="ARBA00001968"/>
    </source>
</evidence>
<sequence length="709" mass="77068">MPWGQINREIIMLNKKILAVVIAGALGLGGCGSDNDDNKETVAADIKLRVMETTDLHTNMMDYNYYSGKEDKTIGLVRTASLINAARAEVTNSVLVDNGDLLQGSPMGDYIANKFKTESNMLTDTHPVYKAMNTLDYEVGNIGNHEFNYGLSFLEQSLDGANFPYINANVICADKDGCWDNILFNENMFTPYIIKDKVVTDVEGNEHTIKIGYIGFVPPQILQWDKANLDGKVEVLGIVQAANKFVPQMKAEGADIILAIPHSGIGSSENPGDPWAENATYALTNVDGIDAIFFGHSHSVFPSATYSDLPNTDVDKGLLNGVPAVMPGRWGDNLGVVDLVVRQVEGKWTVIHDESTAKARPIYDNTNKVELVTGEANLRDAIEVEHNGTIEYVSQPIGVAASDMYSFLTLVQDDPTVQIVSNAQIARVKALITDDLKDLPILSASAPFKAGGRYAEGDASQYVQVDAGDLSYKNAADLYLYPNTMVAVKATGAELKDWLECSANQFNQIDPTISTPQNLINRAGHPTYNFDVIDGLTYKIDVTQPSKFDRSCAVVNAEANRIVDLAYTAPDGTVITGDELAAMSFVVASNNYRAFGGSFAGTGSDHVVLELPDTNRDALSAYITEQSQPNATGGYDAMVDPSADYNWDFKTIDNATVALDIRFETQDSEVADKFVAEKQQRKMVKLPLTTDVVAGFAIYSIDLTTPVAQ</sequence>
<dbReference type="InterPro" id="IPR041827">
    <property type="entry name" value="CpdB_N"/>
</dbReference>
<evidence type="ECO:0000256" key="11">
    <source>
        <dbReference type="RuleBase" id="RU362119"/>
    </source>
</evidence>
<evidence type="ECO:0000256" key="7">
    <source>
        <dbReference type="ARBA" id="ARBA00022729"/>
    </source>
</evidence>
<evidence type="ECO:0000259" key="13">
    <source>
        <dbReference type="Pfam" id="PF02872"/>
    </source>
</evidence>
<organism evidence="14 15">
    <name type="scientific">Shewanella ulleungensis</name>
    <dbReference type="NCBI Taxonomy" id="2282699"/>
    <lineage>
        <taxon>Bacteria</taxon>
        <taxon>Pseudomonadati</taxon>
        <taxon>Pseudomonadota</taxon>
        <taxon>Gammaproteobacteria</taxon>
        <taxon>Alteromonadales</taxon>
        <taxon>Shewanellaceae</taxon>
        <taxon>Shewanella</taxon>
    </lineage>
</organism>
<dbReference type="Pfam" id="PF02872">
    <property type="entry name" value="5_nucleotid_C"/>
    <property type="match status" value="1"/>
</dbReference>
<dbReference type="Pfam" id="PF00149">
    <property type="entry name" value="Metallophos"/>
    <property type="match status" value="1"/>
</dbReference>
<evidence type="ECO:0000256" key="9">
    <source>
        <dbReference type="ARBA" id="ARBA00022801"/>
    </source>
</evidence>
<feature type="domain" description="5'-Nucleotidase C-terminal" evidence="13">
    <location>
        <begin position="461"/>
        <end position="597"/>
    </location>
</feature>
<dbReference type="InterPro" id="IPR004843">
    <property type="entry name" value="Calcineurin-like_PHP"/>
</dbReference>
<dbReference type="SUPFAM" id="SSF55816">
    <property type="entry name" value="5'-nucleotidase (syn. UDP-sugar hydrolase), C-terminal domain"/>
    <property type="match status" value="1"/>
</dbReference>
<comment type="catalytic activity">
    <reaction evidence="2">
        <text>a nucleoside 2',3'-cyclic phosphate + H2O = a nucleoside 3'-phosphate + H(+)</text>
        <dbReference type="Rhea" id="RHEA:19621"/>
        <dbReference type="ChEBI" id="CHEBI:15377"/>
        <dbReference type="ChEBI" id="CHEBI:15378"/>
        <dbReference type="ChEBI" id="CHEBI:66949"/>
        <dbReference type="ChEBI" id="CHEBI:66954"/>
        <dbReference type="EC" id="3.1.4.16"/>
    </reaction>
</comment>
<dbReference type="InterPro" id="IPR006179">
    <property type="entry name" value="5_nucleotidase/apyrase"/>
</dbReference>
<dbReference type="InterPro" id="IPR036907">
    <property type="entry name" value="5'-Nucleotdase_C_sf"/>
</dbReference>
<comment type="similarity">
    <text evidence="5 11">Belongs to the 5'-nucleotidase family.</text>
</comment>
<feature type="domain" description="Calcineurin-like phosphoesterase" evidence="12">
    <location>
        <begin position="48"/>
        <end position="299"/>
    </location>
</feature>
<dbReference type="Gene3D" id="3.60.21.10">
    <property type="match status" value="1"/>
</dbReference>
<evidence type="ECO:0000313" key="15">
    <source>
        <dbReference type="Proteomes" id="UP000654004"/>
    </source>
</evidence>
<dbReference type="Gene3D" id="3.90.780.10">
    <property type="entry name" value="5'-Nucleotidase, C-terminal domain"/>
    <property type="match status" value="1"/>
</dbReference>
<keyword evidence="7" id="KW-0732">Signal</keyword>
<comment type="catalytic activity">
    <reaction evidence="1">
        <text>a ribonucleoside 3'-phosphate + H2O = a ribonucleoside + phosphate</text>
        <dbReference type="Rhea" id="RHEA:10144"/>
        <dbReference type="ChEBI" id="CHEBI:13197"/>
        <dbReference type="ChEBI" id="CHEBI:15377"/>
        <dbReference type="ChEBI" id="CHEBI:18254"/>
        <dbReference type="ChEBI" id="CHEBI:43474"/>
        <dbReference type="EC" id="3.1.3.6"/>
    </reaction>
</comment>
<dbReference type="InterPro" id="IPR006146">
    <property type="entry name" value="5'-Nucleotdase_CS"/>
</dbReference>
<dbReference type="CDD" id="cd07410">
    <property type="entry name" value="MPP_CpdB_N"/>
    <property type="match status" value="1"/>
</dbReference>
<keyword evidence="8 11" id="KW-0547">Nucleotide-binding</keyword>
<evidence type="ECO:0000256" key="2">
    <source>
        <dbReference type="ARBA" id="ARBA00001730"/>
    </source>
</evidence>
<reference evidence="15" key="1">
    <citation type="journal article" date="2019" name="Int. J. Syst. Evol. Microbiol.">
        <title>The Global Catalogue of Microorganisms (GCM) 10K type strain sequencing project: providing services to taxonomists for standard genome sequencing and annotation.</title>
        <authorList>
            <consortium name="The Broad Institute Genomics Platform"/>
            <consortium name="The Broad Institute Genome Sequencing Center for Infectious Disease"/>
            <person name="Wu L."/>
            <person name="Ma J."/>
        </authorList>
    </citation>
    <scope>NUCLEOTIDE SEQUENCE [LARGE SCALE GENOMIC DNA]</scope>
    <source>
        <strain evidence="15">JCM 32305</strain>
    </source>
</reference>
<evidence type="ECO:0000313" key="14">
    <source>
        <dbReference type="EMBL" id="GGP73332.1"/>
    </source>
</evidence>
<dbReference type="PROSITE" id="PS00786">
    <property type="entry name" value="5_NUCLEOTIDASE_2"/>
    <property type="match status" value="1"/>
</dbReference>
<proteinExistence type="inferred from homology"/>
<dbReference type="Proteomes" id="UP000654004">
    <property type="component" value="Unassembled WGS sequence"/>
</dbReference>
<evidence type="ECO:0000256" key="6">
    <source>
        <dbReference type="ARBA" id="ARBA00022723"/>
    </source>
</evidence>
<evidence type="ECO:0000256" key="5">
    <source>
        <dbReference type="ARBA" id="ARBA00006654"/>
    </source>
</evidence>
<protein>
    <submittedName>
        <fullName evidence="14">2',3'-cyclic-nucleotide 2'-phosphodiesterase</fullName>
    </submittedName>
</protein>
<evidence type="ECO:0000256" key="8">
    <source>
        <dbReference type="ARBA" id="ARBA00022741"/>
    </source>
</evidence>
<dbReference type="InterPro" id="IPR029052">
    <property type="entry name" value="Metallo-depent_PP-like"/>
</dbReference>
<dbReference type="PANTHER" id="PTHR11575">
    <property type="entry name" value="5'-NUCLEOTIDASE-RELATED"/>
    <property type="match status" value="1"/>
</dbReference>
<comment type="cofactor">
    <cofactor evidence="3">
        <name>a divalent metal cation</name>
        <dbReference type="ChEBI" id="CHEBI:60240"/>
    </cofactor>
</comment>
<evidence type="ECO:0000256" key="1">
    <source>
        <dbReference type="ARBA" id="ARBA00000527"/>
    </source>
</evidence>
<evidence type="ECO:0000256" key="10">
    <source>
        <dbReference type="ARBA" id="ARBA00023268"/>
    </source>
</evidence>